<proteinExistence type="predicted"/>
<evidence type="ECO:0000313" key="3">
    <source>
        <dbReference type="Proteomes" id="UP001519460"/>
    </source>
</evidence>
<dbReference type="AlphaFoldDB" id="A0ABD0KWF6"/>
<comment type="caution">
    <text evidence="2">The sequence shown here is derived from an EMBL/GenBank/DDBJ whole genome shotgun (WGS) entry which is preliminary data.</text>
</comment>
<gene>
    <name evidence="2" type="ORF">BaRGS_00017447</name>
</gene>
<feature type="signal peptide" evidence="1">
    <location>
        <begin position="1"/>
        <end position="22"/>
    </location>
</feature>
<keyword evidence="3" id="KW-1185">Reference proteome</keyword>
<evidence type="ECO:0000256" key="1">
    <source>
        <dbReference type="SAM" id="SignalP"/>
    </source>
</evidence>
<dbReference type="Proteomes" id="UP001519460">
    <property type="component" value="Unassembled WGS sequence"/>
</dbReference>
<protein>
    <submittedName>
        <fullName evidence="2">Uncharacterized protein</fullName>
    </submittedName>
</protein>
<sequence>MYAPNTTVLFFFAVTIFVPQTADRTSSLAETIKILKTGSMKPLPHWKINPVNYRAAILTKSDLPALIRHLWPNKELAFPTLSEPTVSVS</sequence>
<organism evidence="2 3">
    <name type="scientific">Batillaria attramentaria</name>
    <dbReference type="NCBI Taxonomy" id="370345"/>
    <lineage>
        <taxon>Eukaryota</taxon>
        <taxon>Metazoa</taxon>
        <taxon>Spiralia</taxon>
        <taxon>Lophotrochozoa</taxon>
        <taxon>Mollusca</taxon>
        <taxon>Gastropoda</taxon>
        <taxon>Caenogastropoda</taxon>
        <taxon>Sorbeoconcha</taxon>
        <taxon>Cerithioidea</taxon>
        <taxon>Batillariidae</taxon>
        <taxon>Batillaria</taxon>
    </lineage>
</organism>
<reference evidence="2 3" key="1">
    <citation type="journal article" date="2023" name="Sci. Data">
        <title>Genome assembly of the Korean intertidal mud-creeper Batillaria attramentaria.</title>
        <authorList>
            <person name="Patra A.K."/>
            <person name="Ho P.T."/>
            <person name="Jun S."/>
            <person name="Lee S.J."/>
            <person name="Kim Y."/>
            <person name="Won Y.J."/>
        </authorList>
    </citation>
    <scope>NUCLEOTIDE SEQUENCE [LARGE SCALE GENOMIC DNA]</scope>
    <source>
        <strain evidence="2">Wonlab-2016</strain>
    </source>
</reference>
<keyword evidence="1" id="KW-0732">Signal</keyword>
<evidence type="ECO:0000313" key="2">
    <source>
        <dbReference type="EMBL" id="KAK7491346.1"/>
    </source>
</evidence>
<dbReference type="EMBL" id="JACVVK020000116">
    <property type="protein sequence ID" value="KAK7491346.1"/>
    <property type="molecule type" value="Genomic_DNA"/>
</dbReference>
<feature type="chain" id="PRO_5044860520" evidence="1">
    <location>
        <begin position="23"/>
        <end position="89"/>
    </location>
</feature>
<accession>A0ABD0KWF6</accession>
<name>A0ABD0KWF6_9CAEN</name>